<gene>
    <name evidence="1" type="ORF">H7348_08940</name>
    <name evidence="2" type="ORF">IAU68_03450</name>
</gene>
<sequence length="131" mass="14360">MGILERARQLFGFNQPRLTEVPDQVVEVVVDTLDVHTANLSPDTDEKLVIVTTNAFALTELSRIDDPVTLTHATRRPVTFVPVKRTAVPVLDPNHGWLIPVTPDTAEELAALPEGPGEHEFSSLHLGLILV</sequence>
<evidence type="ECO:0000313" key="1">
    <source>
        <dbReference type="EMBL" id="MBC3179425.1"/>
    </source>
</evidence>
<reference evidence="3 4" key="1">
    <citation type="submission" date="2020-08" db="EMBL/GenBank/DDBJ databases">
        <title>novel species in genus Corynebacterium.</title>
        <authorList>
            <person name="Zhang G."/>
        </authorList>
    </citation>
    <scope>NUCLEOTIDE SEQUENCE [LARGE SCALE GENOMIC DNA]</scope>
    <source>
        <strain evidence="3 4">zg-917</strain>
        <strain evidence="2">Zg-917</strain>
    </source>
</reference>
<protein>
    <submittedName>
        <fullName evidence="2">Uncharacterized protein</fullName>
    </submittedName>
</protein>
<dbReference type="EMBL" id="JACMYE010000007">
    <property type="protein sequence ID" value="MBC3179425.1"/>
    <property type="molecule type" value="Genomic_DNA"/>
</dbReference>
<dbReference type="EMBL" id="CP061032">
    <property type="protein sequence ID" value="QNP90831.1"/>
    <property type="molecule type" value="Genomic_DNA"/>
</dbReference>
<dbReference type="KEGG" id="cluj:IAU68_03450"/>
<dbReference type="Proteomes" id="UP000516235">
    <property type="component" value="Chromosome"/>
</dbReference>
<dbReference type="RefSeq" id="WP_171194466.1">
    <property type="nucleotide sequence ID" value="NZ_CP061032.1"/>
</dbReference>
<evidence type="ECO:0000313" key="4">
    <source>
        <dbReference type="Proteomes" id="UP000642876"/>
    </source>
</evidence>
<name>A0A7H0K0L5_9CORY</name>
<dbReference type="AlphaFoldDB" id="A0A7H0K0L5"/>
<organism evidence="2 3">
    <name type="scientific">Corynebacterium lujinxingii</name>
    <dbReference type="NCBI Taxonomy" id="2763010"/>
    <lineage>
        <taxon>Bacteria</taxon>
        <taxon>Bacillati</taxon>
        <taxon>Actinomycetota</taxon>
        <taxon>Actinomycetes</taxon>
        <taxon>Mycobacteriales</taxon>
        <taxon>Corynebacteriaceae</taxon>
        <taxon>Corynebacterium</taxon>
    </lineage>
</organism>
<evidence type="ECO:0000313" key="2">
    <source>
        <dbReference type="EMBL" id="QNP90831.1"/>
    </source>
</evidence>
<keyword evidence="4" id="KW-1185">Reference proteome</keyword>
<proteinExistence type="predicted"/>
<dbReference type="Proteomes" id="UP000642876">
    <property type="component" value="Unassembled WGS sequence"/>
</dbReference>
<accession>A0A7H0K0L5</accession>
<evidence type="ECO:0000313" key="3">
    <source>
        <dbReference type="Proteomes" id="UP000516235"/>
    </source>
</evidence>